<proteinExistence type="predicted"/>
<name>A0A2H0N6Y4_9BACT</name>
<keyword evidence="1" id="KW-0812">Transmembrane</keyword>
<reference evidence="2 3" key="1">
    <citation type="submission" date="2017-09" db="EMBL/GenBank/DDBJ databases">
        <title>Depth-based differentiation of microbial function through sediment-hosted aquifers and enrichment of novel symbionts in the deep terrestrial subsurface.</title>
        <authorList>
            <person name="Probst A.J."/>
            <person name="Ladd B."/>
            <person name="Jarett J.K."/>
            <person name="Geller-Mcgrath D.E."/>
            <person name="Sieber C.M."/>
            <person name="Emerson J.B."/>
            <person name="Anantharaman K."/>
            <person name="Thomas B.C."/>
            <person name="Malmstrom R."/>
            <person name="Stieglmeier M."/>
            <person name="Klingl A."/>
            <person name="Woyke T."/>
            <person name="Ryan C.M."/>
            <person name="Banfield J.F."/>
        </authorList>
    </citation>
    <scope>NUCLEOTIDE SEQUENCE [LARGE SCALE GENOMIC DNA]</scope>
    <source>
        <strain evidence="2">CG11_big_fil_rev_8_21_14_0_20_35_14</strain>
    </source>
</reference>
<sequence length="191" mass="21330">MVLNKNIIIVLVIIAIPFAWSISFLLEKIQPKPEIGELHTIDSICLEKIGDKNKYAVSDIYNGELADINFNSMPEAQTFKAKITEEYKKGVNFAGHFNVASFGCGIGCQAYTITNIKTGNIISHGLNSELGAFFTPNSTLFILNPKENTPNPVDKDLLPYLELTQRKYYQIKDDYLELICEESTDSGIDSI</sequence>
<dbReference type="Proteomes" id="UP000229893">
    <property type="component" value="Unassembled WGS sequence"/>
</dbReference>
<dbReference type="EMBL" id="PCWO01000046">
    <property type="protein sequence ID" value="PIR04662.1"/>
    <property type="molecule type" value="Genomic_DNA"/>
</dbReference>
<feature type="transmembrane region" description="Helical" evidence="1">
    <location>
        <begin position="6"/>
        <end position="26"/>
    </location>
</feature>
<keyword evidence="1" id="KW-0472">Membrane</keyword>
<evidence type="ECO:0000313" key="2">
    <source>
        <dbReference type="EMBL" id="PIR04662.1"/>
    </source>
</evidence>
<gene>
    <name evidence="2" type="ORF">COV57_03235</name>
</gene>
<keyword evidence="1" id="KW-1133">Transmembrane helix</keyword>
<dbReference type="AlphaFoldDB" id="A0A2H0N6Y4"/>
<comment type="caution">
    <text evidence="2">The sequence shown here is derived from an EMBL/GenBank/DDBJ whole genome shotgun (WGS) entry which is preliminary data.</text>
</comment>
<protein>
    <submittedName>
        <fullName evidence="2">Uncharacterized protein</fullName>
    </submittedName>
</protein>
<evidence type="ECO:0000256" key="1">
    <source>
        <dbReference type="SAM" id="Phobius"/>
    </source>
</evidence>
<organism evidence="2 3">
    <name type="scientific">Candidatus Liptonbacteria bacterium CG11_big_fil_rev_8_21_14_0_20_35_14</name>
    <dbReference type="NCBI Taxonomy" id="1974634"/>
    <lineage>
        <taxon>Bacteria</taxon>
        <taxon>Candidatus Liptoniibacteriota</taxon>
    </lineage>
</organism>
<accession>A0A2H0N6Y4</accession>
<evidence type="ECO:0000313" key="3">
    <source>
        <dbReference type="Proteomes" id="UP000229893"/>
    </source>
</evidence>